<comment type="caution">
    <text evidence="10">The sequence shown here is derived from an EMBL/GenBank/DDBJ whole genome shotgun (WGS) entry which is preliminary data.</text>
</comment>
<dbReference type="InterPro" id="IPR026669">
    <property type="entry name" value="Arsenite_MeTrfase-like"/>
</dbReference>
<proteinExistence type="inferred from homology"/>
<dbReference type="OrthoDB" id="9770553at2"/>
<dbReference type="NCBIfam" id="NF008823">
    <property type="entry name" value="PRK11873.1"/>
    <property type="match status" value="1"/>
</dbReference>
<dbReference type="InterPro" id="IPR029063">
    <property type="entry name" value="SAM-dependent_MTases_sf"/>
</dbReference>
<protein>
    <recommendedName>
        <fullName evidence="5">Arsenite methyltransferase</fullName>
        <ecNumber evidence="4">2.1.1.137</ecNumber>
    </recommendedName>
</protein>
<dbReference type="Gene3D" id="3.40.50.150">
    <property type="entry name" value="Vaccinia Virus protein VP39"/>
    <property type="match status" value="1"/>
</dbReference>
<evidence type="ECO:0000256" key="3">
    <source>
        <dbReference type="ARBA" id="ARBA00034487"/>
    </source>
</evidence>
<comment type="catalytic activity">
    <reaction evidence="7">
        <text>arsenic triglutathione + 2 [thioredoxin]-dithiol + 2 S-adenosyl-L-methionine + H2O = dimethylarsinous acid + 2 [thioredoxin]-disulfide + 3 glutathione + 2 S-adenosyl-L-homocysteine + 2 H(+)</text>
        <dbReference type="Rhea" id="RHEA:69464"/>
        <dbReference type="Rhea" id="RHEA-COMP:10698"/>
        <dbReference type="Rhea" id="RHEA-COMP:10700"/>
        <dbReference type="ChEBI" id="CHEBI:15377"/>
        <dbReference type="ChEBI" id="CHEBI:15378"/>
        <dbReference type="ChEBI" id="CHEBI:23808"/>
        <dbReference type="ChEBI" id="CHEBI:29950"/>
        <dbReference type="ChEBI" id="CHEBI:50058"/>
        <dbReference type="ChEBI" id="CHEBI:57856"/>
        <dbReference type="ChEBI" id="CHEBI:57925"/>
        <dbReference type="ChEBI" id="CHEBI:59789"/>
        <dbReference type="ChEBI" id="CHEBI:183640"/>
        <dbReference type="EC" id="2.1.1.137"/>
    </reaction>
</comment>
<accession>A0A2N3V0H1</accession>
<organism evidence="10 11">
    <name type="scientific">Pontibacter ramchanderi</name>
    <dbReference type="NCBI Taxonomy" id="1179743"/>
    <lineage>
        <taxon>Bacteria</taxon>
        <taxon>Pseudomonadati</taxon>
        <taxon>Bacteroidota</taxon>
        <taxon>Cytophagia</taxon>
        <taxon>Cytophagales</taxon>
        <taxon>Hymenobacteraceae</taxon>
        <taxon>Pontibacter</taxon>
    </lineage>
</organism>
<evidence type="ECO:0000256" key="1">
    <source>
        <dbReference type="ARBA" id="ARBA00022679"/>
    </source>
</evidence>
<evidence type="ECO:0000256" key="2">
    <source>
        <dbReference type="ARBA" id="ARBA00022691"/>
    </source>
</evidence>
<dbReference type="CDD" id="cd02440">
    <property type="entry name" value="AdoMet_MTases"/>
    <property type="match status" value="1"/>
</dbReference>
<dbReference type="RefSeq" id="WP_101442391.1">
    <property type="nucleotide sequence ID" value="NZ_PJMU01000001.1"/>
</dbReference>
<reference evidence="10 11" key="1">
    <citation type="submission" date="2017-12" db="EMBL/GenBank/DDBJ databases">
        <title>Genomic Encyclopedia of Type Strains, Phase III (KMG-III): the genomes of soil and plant-associated and newly described type strains.</title>
        <authorList>
            <person name="Whitman W."/>
        </authorList>
    </citation>
    <scope>NUCLEOTIDE SEQUENCE [LARGE SCALE GENOMIC DNA]</scope>
    <source>
        <strain evidence="10 11">LP43</strain>
    </source>
</reference>
<evidence type="ECO:0000256" key="5">
    <source>
        <dbReference type="ARBA" id="ARBA00034545"/>
    </source>
</evidence>
<dbReference type="AlphaFoldDB" id="A0A2N3V0H1"/>
<dbReference type="GO" id="GO:0030791">
    <property type="term" value="F:arsenite methyltransferase activity"/>
    <property type="evidence" value="ECO:0007669"/>
    <property type="project" value="UniProtKB-EC"/>
</dbReference>
<comment type="similarity">
    <text evidence="3">Belongs to the methyltransferase superfamily. Arsenite methyltransferase family.</text>
</comment>
<sequence length="281" mass="30077">MKKAEELKKIVRDKYSEIALQSKEQNEASCCGATGCGTVDYAIFADNYTELEGYNPDADLGLGCGVPTEFAQISKGNTVVDLGSGAGNDCFVARALVGESGKVIGVDMTEAMIAKARENADKLGFNNVEFRQGEIEALPIAANRADVVISNCVLNLVPDKRQAFAETFRVLKPGGHFSISDVVLVGDLPEGIVQASEMYAGCVSGAIQKEDYLQLIREVGFENITVQKEKAIHVPDEILQDYLDAEGIKAFRESNTGIYSITVYGSKPIENLACVPGGGCC</sequence>
<evidence type="ECO:0000256" key="7">
    <source>
        <dbReference type="ARBA" id="ARBA00047943"/>
    </source>
</evidence>
<feature type="domain" description="Methyltransferase" evidence="9">
    <location>
        <begin position="74"/>
        <end position="220"/>
    </location>
</feature>
<keyword evidence="2" id="KW-0949">S-adenosyl-L-methionine</keyword>
<keyword evidence="1 10" id="KW-0808">Transferase</keyword>
<comment type="catalytic activity">
    <reaction evidence="8">
        <text>arsenic triglutathione + 3 [thioredoxin]-dithiol + 3 S-adenosyl-L-methionine = trimethylarsine + 3 [thioredoxin]-disulfide + 3 glutathione + 3 S-adenosyl-L-homocysteine + 3 H(+)</text>
        <dbReference type="Rhea" id="RHEA:69432"/>
        <dbReference type="Rhea" id="RHEA-COMP:10698"/>
        <dbReference type="Rhea" id="RHEA-COMP:10700"/>
        <dbReference type="ChEBI" id="CHEBI:15378"/>
        <dbReference type="ChEBI" id="CHEBI:27130"/>
        <dbReference type="ChEBI" id="CHEBI:29950"/>
        <dbReference type="ChEBI" id="CHEBI:50058"/>
        <dbReference type="ChEBI" id="CHEBI:57856"/>
        <dbReference type="ChEBI" id="CHEBI:57925"/>
        <dbReference type="ChEBI" id="CHEBI:59789"/>
        <dbReference type="ChEBI" id="CHEBI:183640"/>
        <dbReference type="EC" id="2.1.1.137"/>
    </reaction>
</comment>
<evidence type="ECO:0000256" key="4">
    <source>
        <dbReference type="ARBA" id="ARBA00034521"/>
    </source>
</evidence>
<dbReference type="PANTHER" id="PTHR43675:SF8">
    <property type="entry name" value="ARSENITE METHYLTRANSFERASE"/>
    <property type="match status" value="1"/>
</dbReference>
<dbReference type="GO" id="GO:0032259">
    <property type="term" value="P:methylation"/>
    <property type="evidence" value="ECO:0007669"/>
    <property type="project" value="UniProtKB-KW"/>
</dbReference>
<dbReference type="PANTHER" id="PTHR43675">
    <property type="entry name" value="ARSENITE METHYLTRANSFERASE"/>
    <property type="match status" value="1"/>
</dbReference>
<comment type="catalytic activity">
    <reaction evidence="6">
        <text>arsenic triglutathione + [thioredoxin]-dithiol + S-adenosyl-L-methionine + 2 H2O = methylarsonous acid + [thioredoxin]-disulfide + 3 glutathione + S-adenosyl-L-homocysteine + H(+)</text>
        <dbReference type="Rhea" id="RHEA:69460"/>
        <dbReference type="Rhea" id="RHEA-COMP:10698"/>
        <dbReference type="Rhea" id="RHEA-COMP:10700"/>
        <dbReference type="ChEBI" id="CHEBI:15377"/>
        <dbReference type="ChEBI" id="CHEBI:15378"/>
        <dbReference type="ChEBI" id="CHEBI:17826"/>
        <dbReference type="ChEBI" id="CHEBI:29950"/>
        <dbReference type="ChEBI" id="CHEBI:50058"/>
        <dbReference type="ChEBI" id="CHEBI:57856"/>
        <dbReference type="ChEBI" id="CHEBI:57925"/>
        <dbReference type="ChEBI" id="CHEBI:59789"/>
        <dbReference type="ChEBI" id="CHEBI:183640"/>
        <dbReference type="EC" id="2.1.1.137"/>
    </reaction>
</comment>
<keyword evidence="11" id="KW-1185">Reference proteome</keyword>
<evidence type="ECO:0000256" key="6">
    <source>
        <dbReference type="ARBA" id="ARBA00047941"/>
    </source>
</evidence>
<evidence type="ECO:0000256" key="8">
    <source>
        <dbReference type="ARBA" id="ARBA00048428"/>
    </source>
</evidence>
<keyword evidence="10" id="KW-0489">Methyltransferase</keyword>
<dbReference type="EMBL" id="PJMU01000001">
    <property type="protein sequence ID" value="PKV75124.1"/>
    <property type="molecule type" value="Genomic_DNA"/>
</dbReference>
<gene>
    <name evidence="10" type="ORF">BD749_0061</name>
</gene>
<dbReference type="InterPro" id="IPR025714">
    <property type="entry name" value="Methyltranfer_dom"/>
</dbReference>
<dbReference type="Proteomes" id="UP000233782">
    <property type="component" value="Unassembled WGS sequence"/>
</dbReference>
<dbReference type="EC" id="2.1.1.137" evidence="4"/>
<evidence type="ECO:0000313" key="11">
    <source>
        <dbReference type="Proteomes" id="UP000233782"/>
    </source>
</evidence>
<name>A0A2N3V0H1_9BACT</name>
<evidence type="ECO:0000259" key="9">
    <source>
        <dbReference type="Pfam" id="PF13847"/>
    </source>
</evidence>
<evidence type="ECO:0000313" key="10">
    <source>
        <dbReference type="EMBL" id="PKV75124.1"/>
    </source>
</evidence>
<dbReference type="Pfam" id="PF13847">
    <property type="entry name" value="Methyltransf_31"/>
    <property type="match status" value="1"/>
</dbReference>
<dbReference type="SUPFAM" id="SSF53335">
    <property type="entry name" value="S-adenosyl-L-methionine-dependent methyltransferases"/>
    <property type="match status" value="1"/>
</dbReference>